<dbReference type="CDD" id="cd06170">
    <property type="entry name" value="LuxR_C_like"/>
    <property type="match status" value="1"/>
</dbReference>
<dbReference type="EMBL" id="JACDXJ010000001">
    <property type="protein sequence ID" value="MBA1154541.1"/>
    <property type="molecule type" value="Genomic_DNA"/>
</dbReference>
<dbReference type="GO" id="GO:0003677">
    <property type="term" value="F:DNA binding"/>
    <property type="evidence" value="ECO:0007669"/>
    <property type="project" value="InterPro"/>
</dbReference>
<comment type="caution">
    <text evidence="2">The sequence shown here is derived from an EMBL/GenBank/DDBJ whole genome shotgun (WGS) entry which is preliminary data.</text>
</comment>
<dbReference type="InterPro" id="IPR011006">
    <property type="entry name" value="CheY-like_superfamily"/>
</dbReference>
<dbReference type="AlphaFoldDB" id="A0A838BH25"/>
<reference evidence="2 3" key="1">
    <citation type="submission" date="2020-07" db="EMBL/GenBank/DDBJ databases">
        <title>Draft genome and description of Microvirga mediterraneensis Marseille-Q2068 sp. nov.</title>
        <authorList>
            <person name="Boxberger M."/>
        </authorList>
    </citation>
    <scope>NUCLEOTIDE SEQUENCE [LARGE SCALE GENOMIC DNA]</scope>
    <source>
        <strain evidence="2 3">Marseille-Q2068</strain>
    </source>
</reference>
<dbReference type="SUPFAM" id="SSF46894">
    <property type="entry name" value="C-terminal effector domain of the bipartite response regulators"/>
    <property type="match status" value="1"/>
</dbReference>
<dbReference type="PANTHER" id="PTHR45566:SF2">
    <property type="entry name" value="NARL SUBFAMILY"/>
    <property type="match status" value="1"/>
</dbReference>
<dbReference type="Pfam" id="PF00196">
    <property type="entry name" value="GerE"/>
    <property type="match status" value="1"/>
</dbReference>
<dbReference type="GO" id="GO:0006355">
    <property type="term" value="P:regulation of DNA-templated transcription"/>
    <property type="evidence" value="ECO:0007669"/>
    <property type="project" value="InterPro"/>
</dbReference>
<evidence type="ECO:0000313" key="2">
    <source>
        <dbReference type="EMBL" id="MBA1154541.1"/>
    </source>
</evidence>
<accession>A0A838BH25</accession>
<dbReference type="Gene3D" id="3.40.50.2300">
    <property type="match status" value="1"/>
</dbReference>
<dbReference type="SMART" id="SM00421">
    <property type="entry name" value="HTH_LUXR"/>
    <property type="match status" value="1"/>
</dbReference>
<dbReference type="Proteomes" id="UP000572984">
    <property type="component" value="Unassembled WGS sequence"/>
</dbReference>
<keyword evidence="3" id="KW-1185">Reference proteome</keyword>
<gene>
    <name evidence="2" type="ORF">H0S73_00190</name>
</gene>
<proteinExistence type="predicted"/>
<evidence type="ECO:0000313" key="3">
    <source>
        <dbReference type="Proteomes" id="UP000572984"/>
    </source>
</evidence>
<name>A0A838BH25_9HYPH</name>
<dbReference type="InterPro" id="IPR016032">
    <property type="entry name" value="Sig_transdc_resp-reg_C-effctor"/>
</dbReference>
<dbReference type="InterPro" id="IPR000792">
    <property type="entry name" value="Tscrpt_reg_LuxR_C"/>
</dbReference>
<dbReference type="PROSITE" id="PS50043">
    <property type="entry name" value="HTH_LUXR_2"/>
    <property type="match status" value="1"/>
</dbReference>
<organism evidence="2 3">
    <name type="scientific">Microvirga mediterraneensis</name>
    <dbReference type="NCBI Taxonomy" id="2754695"/>
    <lineage>
        <taxon>Bacteria</taxon>
        <taxon>Pseudomonadati</taxon>
        <taxon>Pseudomonadota</taxon>
        <taxon>Alphaproteobacteria</taxon>
        <taxon>Hyphomicrobiales</taxon>
        <taxon>Methylobacteriaceae</taxon>
        <taxon>Microvirga</taxon>
    </lineage>
</organism>
<dbReference type="PANTHER" id="PTHR45566">
    <property type="entry name" value="HTH-TYPE TRANSCRIPTIONAL REGULATOR YHJB-RELATED"/>
    <property type="match status" value="1"/>
</dbReference>
<dbReference type="PRINTS" id="PR00038">
    <property type="entry name" value="HTHLUXR"/>
</dbReference>
<sequence length="244" mass="26345">MALHNVSGDRFDLDNRDHLSATVFPVCRNHVLRLGLEGLLSETGFTVWHENIDGFACLPVIQGELPALFVIDADSFASGAIDLVKRLKAHAPAARIVLVADAFDPNVVPMAWDAGVHGFCLSTHEREVFIKSLELVMLGEAILPATIVLPIAGMTSHHSRHGLVNGVHDGKGAVPSLSNREVEILACLRDGSPNKVIARKLSLSEATVKVHVKTILKKIGVCNRTQAALWATRHAPADRTSAWS</sequence>
<feature type="domain" description="HTH luxR-type" evidence="1">
    <location>
        <begin position="170"/>
        <end position="235"/>
    </location>
</feature>
<protein>
    <submittedName>
        <fullName evidence="2">Response regulator transcription factor</fullName>
    </submittedName>
</protein>
<dbReference type="InterPro" id="IPR051015">
    <property type="entry name" value="EvgA-like"/>
</dbReference>
<dbReference type="SUPFAM" id="SSF52172">
    <property type="entry name" value="CheY-like"/>
    <property type="match status" value="1"/>
</dbReference>
<dbReference type="RefSeq" id="WP_181050243.1">
    <property type="nucleotide sequence ID" value="NZ_JACDXJ010000001.1"/>
</dbReference>
<evidence type="ECO:0000259" key="1">
    <source>
        <dbReference type="PROSITE" id="PS50043"/>
    </source>
</evidence>